<evidence type="ECO:0000313" key="13">
    <source>
        <dbReference type="EMBL" id="CAL5219283.1"/>
    </source>
</evidence>
<protein>
    <recommendedName>
        <fullName evidence="10">Divinyl chlorophyllide a 8-vinyl-reductase, chloroplastic</fullName>
        <ecNumber evidence="9">1.3.1.75</ecNumber>
    </recommendedName>
</protein>
<dbReference type="EC" id="1.3.1.75" evidence="9"/>
<dbReference type="Proteomes" id="UP001497392">
    <property type="component" value="Unassembled WGS sequence"/>
</dbReference>
<evidence type="ECO:0000259" key="12">
    <source>
        <dbReference type="Pfam" id="PF13460"/>
    </source>
</evidence>
<organism evidence="13 14">
    <name type="scientific">Coccomyxa viridis</name>
    <dbReference type="NCBI Taxonomy" id="1274662"/>
    <lineage>
        <taxon>Eukaryota</taxon>
        <taxon>Viridiplantae</taxon>
        <taxon>Chlorophyta</taxon>
        <taxon>core chlorophytes</taxon>
        <taxon>Trebouxiophyceae</taxon>
        <taxon>Trebouxiophyceae incertae sedis</taxon>
        <taxon>Coccomyxaceae</taxon>
        <taxon>Coccomyxa</taxon>
    </lineage>
</organism>
<dbReference type="InterPro" id="IPR016040">
    <property type="entry name" value="NAD(P)-bd_dom"/>
</dbReference>
<evidence type="ECO:0000256" key="9">
    <source>
        <dbReference type="ARBA" id="ARBA00024059"/>
    </source>
</evidence>
<dbReference type="PANTHER" id="PTHR47378:SF1">
    <property type="entry name" value="DIVINYL CHLOROPHYLLIDE A 8-VINYL-REDUCTASE, CHLOROPLASTIC"/>
    <property type="match status" value="1"/>
</dbReference>
<dbReference type="PANTHER" id="PTHR47378">
    <property type="entry name" value="DIVINYL CHLOROPHYLLIDE A 8-VINYL-REDUCTASE, CHLOROPLASTIC"/>
    <property type="match status" value="1"/>
</dbReference>
<keyword evidence="14" id="KW-1185">Reference proteome</keyword>
<keyword evidence="3" id="KW-0150">Chloroplast</keyword>
<gene>
    <name evidence="13" type="primary">g1086</name>
    <name evidence="13" type="ORF">VP750_LOCUS942</name>
</gene>
<dbReference type="CDD" id="cd05243">
    <property type="entry name" value="SDR_a5"/>
    <property type="match status" value="1"/>
</dbReference>
<proteinExistence type="predicted"/>
<keyword evidence="4" id="KW-0934">Plastid</keyword>
<evidence type="ECO:0000256" key="7">
    <source>
        <dbReference type="ARBA" id="ARBA00023002"/>
    </source>
</evidence>
<dbReference type="Pfam" id="PF13460">
    <property type="entry name" value="NAD_binding_10"/>
    <property type="match status" value="1"/>
</dbReference>
<feature type="domain" description="NAD(P)-binding" evidence="12">
    <location>
        <begin position="69"/>
        <end position="266"/>
    </location>
</feature>
<sequence>MHTKADPVLFNYVFCGGTRVQQRHVFREQLPLSLRQQRKTLQRQRCIRTAASADYRDREPKDIRVLVVGATGYIGKFVVKELIKRGYNVVAFAREKSGVGGKAGMEDTKQAFQGADVRFGDVADMASLSSVAFAEPVDVVVSCLASRTGGKKDSWAIDYQATKNVLDVAREKGAAHFVLLSAICVQKPLLEFQHAKLKLEEALQTAGDITYSIVRPTAFFKSLAGQVELVKTGKPYVMFGDGQLASCKPISEADLASFMADCVKDPKKANQMLPIGGPGKAWSALEQGEYLFQLAERKPSFIKVPVALMDGIIGFLDFLTRMFPGLEDSAEFGRIGKYYATESMLVYDPERQQYDADATPSYGKDTLEEFFRRAVKEDGMKGQELGDAAVF</sequence>
<dbReference type="Gene3D" id="3.40.50.720">
    <property type="entry name" value="NAD(P)-binding Rossmann-like Domain"/>
    <property type="match status" value="1"/>
</dbReference>
<reference evidence="13 14" key="1">
    <citation type="submission" date="2024-06" db="EMBL/GenBank/DDBJ databases">
        <authorList>
            <person name="Kraege A."/>
            <person name="Thomma B."/>
        </authorList>
    </citation>
    <scope>NUCLEOTIDE SEQUENCE [LARGE SCALE GENOMIC DNA]</scope>
</reference>
<dbReference type="EMBL" id="CAXHTA020000002">
    <property type="protein sequence ID" value="CAL5219283.1"/>
    <property type="molecule type" value="Genomic_DNA"/>
</dbReference>
<comment type="pathway">
    <text evidence="2">Porphyrin-containing compound metabolism; chlorophyll biosynthesis.</text>
</comment>
<accession>A0ABP1FMG4</accession>
<comment type="subcellular location">
    <subcellularLocation>
        <location evidence="1">Plastid</location>
        <location evidence="1">Chloroplast</location>
    </subcellularLocation>
</comment>
<evidence type="ECO:0000256" key="6">
    <source>
        <dbReference type="ARBA" id="ARBA00022946"/>
    </source>
</evidence>
<comment type="catalytic activity">
    <reaction evidence="11">
        <text>protochlorophyllide a + NADP(+) = 3,8-divinyl protochlorophyllide a + NADPH + H(+)</text>
        <dbReference type="Rhea" id="RHEA:48884"/>
        <dbReference type="ChEBI" id="CHEBI:15378"/>
        <dbReference type="ChEBI" id="CHEBI:57783"/>
        <dbReference type="ChEBI" id="CHEBI:58349"/>
        <dbReference type="ChEBI" id="CHEBI:58632"/>
        <dbReference type="ChEBI" id="CHEBI:83350"/>
        <dbReference type="EC" id="1.3.1.75"/>
    </reaction>
</comment>
<keyword evidence="6" id="KW-0809">Transit peptide</keyword>
<keyword evidence="8" id="KW-0149">Chlorophyll biosynthesis</keyword>
<evidence type="ECO:0000256" key="8">
    <source>
        <dbReference type="ARBA" id="ARBA00023171"/>
    </source>
</evidence>
<evidence type="ECO:0000256" key="2">
    <source>
        <dbReference type="ARBA" id="ARBA00005173"/>
    </source>
</evidence>
<evidence type="ECO:0000256" key="11">
    <source>
        <dbReference type="ARBA" id="ARBA00049498"/>
    </source>
</evidence>
<evidence type="ECO:0000313" key="14">
    <source>
        <dbReference type="Proteomes" id="UP001497392"/>
    </source>
</evidence>
<name>A0ABP1FMG4_9CHLO</name>
<dbReference type="SUPFAM" id="SSF51735">
    <property type="entry name" value="NAD(P)-binding Rossmann-fold domains"/>
    <property type="match status" value="1"/>
</dbReference>
<comment type="caution">
    <text evidence="13">The sequence shown here is derived from an EMBL/GenBank/DDBJ whole genome shotgun (WGS) entry which is preliminary data.</text>
</comment>
<evidence type="ECO:0000256" key="1">
    <source>
        <dbReference type="ARBA" id="ARBA00004229"/>
    </source>
</evidence>
<evidence type="ECO:0000256" key="3">
    <source>
        <dbReference type="ARBA" id="ARBA00022528"/>
    </source>
</evidence>
<keyword evidence="7" id="KW-0560">Oxidoreductase</keyword>
<evidence type="ECO:0000256" key="4">
    <source>
        <dbReference type="ARBA" id="ARBA00022640"/>
    </source>
</evidence>
<evidence type="ECO:0000256" key="5">
    <source>
        <dbReference type="ARBA" id="ARBA00022857"/>
    </source>
</evidence>
<evidence type="ECO:0000256" key="10">
    <source>
        <dbReference type="ARBA" id="ARBA00024089"/>
    </source>
</evidence>
<dbReference type="InterPro" id="IPR044201">
    <property type="entry name" value="DVR-like"/>
</dbReference>
<keyword evidence="5" id="KW-0521">NADP</keyword>
<dbReference type="InterPro" id="IPR036291">
    <property type="entry name" value="NAD(P)-bd_dom_sf"/>
</dbReference>